<accession>A0A0A0BD95</accession>
<dbReference type="InterPro" id="IPR026039">
    <property type="entry name" value="YfgM"/>
</dbReference>
<keyword evidence="4 9" id="KW-1133">Transmembrane helix</keyword>
<dbReference type="Proteomes" id="UP000029999">
    <property type="component" value="Unassembled WGS sequence"/>
</dbReference>
<evidence type="ECO:0000256" key="7">
    <source>
        <dbReference type="ARBA" id="ARBA00024197"/>
    </source>
</evidence>
<name>A0A0A0BD95_9GAMM</name>
<dbReference type="EMBL" id="JRQD01000004">
    <property type="protein sequence ID" value="KGM06538.1"/>
    <property type="molecule type" value="Genomic_DNA"/>
</dbReference>
<feature type="transmembrane region" description="Helical" evidence="9">
    <location>
        <begin position="25"/>
        <end position="43"/>
    </location>
</feature>
<dbReference type="RefSeq" id="WP_036314311.1">
    <property type="nucleotide sequence ID" value="NZ_JADFAB010000025.1"/>
</dbReference>
<dbReference type="GO" id="GO:0044877">
    <property type="term" value="F:protein-containing complex binding"/>
    <property type="evidence" value="ECO:0007669"/>
    <property type="project" value="InterPro"/>
</dbReference>
<dbReference type="PIRSF" id="PIRSF006170">
    <property type="entry name" value="YfgM"/>
    <property type="match status" value="1"/>
</dbReference>
<dbReference type="AlphaFoldDB" id="A0A0A0BD95"/>
<reference evidence="11 12" key="1">
    <citation type="submission" date="2014-09" db="EMBL/GenBank/DDBJ databases">
        <authorList>
            <person name="Grob C."/>
            <person name="Taubert M."/>
            <person name="Howat A.M."/>
            <person name="Burns O.J."/>
            <person name="Dixon J.L."/>
            <person name="Chen Y."/>
            <person name="Murrell J.C."/>
        </authorList>
    </citation>
    <scope>NUCLEOTIDE SEQUENCE [LARGE SCALE GENOMIC DNA]</scope>
    <source>
        <strain evidence="11">L4</strain>
    </source>
</reference>
<dbReference type="InterPro" id="IPR011990">
    <property type="entry name" value="TPR-like_helical_dom_sf"/>
</dbReference>
<dbReference type="STRING" id="392484.LP43_1760"/>
<proteinExistence type="inferred from homology"/>
<evidence type="ECO:0000313" key="12">
    <source>
        <dbReference type="Proteomes" id="UP000029999"/>
    </source>
</evidence>
<evidence type="ECO:0000256" key="5">
    <source>
        <dbReference type="ARBA" id="ARBA00023136"/>
    </source>
</evidence>
<evidence type="ECO:0000256" key="6">
    <source>
        <dbReference type="ARBA" id="ARBA00023186"/>
    </source>
</evidence>
<evidence type="ECO:0000313" key="11">
    <source>
        <dbReference type="EMBL" id="KGM06538.1"/>
    </source>
</evidence>
<dbReference type="Pfam" id="PF09976">
    <property type="entry name" value="TPR_21"/>
    <property type="match status" value="1"/>
</dbReference>
<dbReference type="Gene3D" id="1.25.40.10">
    <property type="entry name" value="Tetratricopeptide repeat domain"/>
    <property type="match status" value="1"/>
</dbReference>
<evidence type="ECO:0000256" key="8">
    <source>
        <dbReference type="ARBA" id="ARBA00024235"/>
    </source>
</evidence>
<gene>
    <name evidence="11" type="ORF">LP43_1760</name>
</gene>
<keyword evidence="3 9" id="KW-0812">Transmembrane</keyword>
<feature type="domain" description="Ancillary SecYEG translocon subunit/Cell division coordinator CpoB TPR" evidence="10">
    <location>
        <begin position="15"/>
        <end position="208"/>
    </location>
</feature>
<dbReference type="PANTHER" id="PTHR38035">
    <property type="entry name" value="UPF0070 PROTEIN YFGM"/>
    <property type="match status" value="1"/>
</dbReference>
<evidence type="ECO:0000259" key="10">
    <source>
        <dbReference type="Pfam" id="PF09976"/>
    </source>
</evidence>
<sequence>MDIYASDEEKAEEIKQWWRDNGRSVIAGIVIGAVAVFGGRYWLNHQQVQSENASIIYQQSTAYLSQNDADAAQAASQELMQNYASTPYAVFAAMQMAESAAKSGELSAAEDYLYWVIENAELNSHKELATLRLARLKFSQGDNSAALDMVASSESTAFRSLFAELEGDIKLAMGDKSAAYAAYQTAVLSLAAGEPRQRLLQMKMDDVASHEG</sequence>
<dbReference type="PANTHER" id="PTHR38035:SF1">
    <property type="entry name" value="ANCILLARY SECYEG TRANSLOCON SUBUNIT"/>
    <property type="match status" value="1"/>
</dbReference>
<keyword evidence="6" id="KW-0143">Chaperone</keyword>
<evidence type="ECO:0000256" key="1">
    <source>
        <dbReference type="ARBA" id="ARBA00004401"/>
    </source>
</evidence>
<evidence type="ECO:0000256" key="9">
    <source>
        <dbReference type="SAM" id="Phobius"/>
    </source>
</evidence>
<organism evidence="11 12">
    <name type="scientific">Methylophaga thiooxydans</name>
    <dbReference type="NCBI Taxonomy" id="392484"/>
    <lineage>
        <taxon>Bacteria</taxon>
        <taxon>Pseudomonadati</taxon>
        <taxon>Pseudomonadota</taxon>
        <taxon>Gammaproteobacteria</taxon>
        <taxon>Thiotrichales</taxon>
        <taxon>Piscirickettsiaceae</taxon>
        <taxon>Methylophaga</taxon>
    </lineage>
</organism>
<evidence type="ECO:0000256" key="2">
    <source>
        <dbReference type="ARBA" id="ARBA00022475"/>
    </source>
</evidence>
<protein>
    <recommendedName>
        <fullName evidence="8">Ancillary SecYEG translocon subunit</fullName>
    </recommendedName>
</protein>
<dbReference type="GO" id="GO:0005886">
    <property type="term" value="C:plasma membrane"/>
    <property type="evidence" value="ECO:0007669"/>
    <property type="project" value="UniProtKB-SubCell"/>
</dbReference>
<comment type="subcellular location">
    <subcellularLocation>
        <location evidence="1">Cell membrane</location>
        <topology evidence="1">Single-pass type II membrane protein</topology>
    </subcellularLocation>
</comment>
<keyword evidence="2" id="KW-1003">Cell membrane</keyword>
<keyword evidence="5 9" id="KW-0472">Membrane</keyword>
<evidence type="ECO:0000256" key="3">
    <source>
        <dbReference type="ARBA" id="ARBA00022692"/>
    </source>
</evidence>
<comment type="similarity">
    <text evidence="7">Belongs to the YfgM family.</text>
</comment>
<dbReference type="InterPro" id="IPR018704">
    <property type="entry name" value="SecYEG/CpoB_TPR"/>
</dbReference>
<comment type="caution">
    <text evidence="11">The sequence shown here is derived from an EMBL/GenBank/DDBJ whole genome shotgun (WGS) entry which is preliminary data.</text>
</comment>
<evidence type="ECO:0000256" key="4">
    <source>
        <dbReference type="ARBA" id="ARBA00022989"/>
    </source>
</evidence>